<reference evidence="2" key="1">
    <citation type="journal article" date="2015" name="Nature">
        <title>Complex archaea that bridge the gap between prokaryotes and eukaryotes.</title>
        <authorList>
            <person name="Spang A."/>
            <person name="Saw J.H."/>
            <person name="Jorgensen S.L."/>
            <person name="Zaremba-Niedzwiedzka K."/>
            <person name="Martijn J."/>
            <person name="Lind A.E."/>
            <person name="van Eijk R."/>
            <person name="Schleper C."/>
            <person name="Guy L."/>
            <person name="Ettema T.J."/>
        </authorList>
    </citation>
    <scope>NUCLEOTIDE SEQUENCE</scope>
</reference>
<protein>
    <submittedName>
        <fullName evidence="2">Uncharacterized protein</fullName>
    </submittedName>
</protein>
<evidence type="ECO:0000313" key="2">
    <source>
        <dbReference type="EMBL" id="KKN87487.1"/>
    </source>
</evidence>
<sequence>MGVGCKNSVTVASVVAETALVAYSANDGDLAKGEGNGHDTRRDRATEGPKMSRSEASRARARFVNIKIFLLSCSPLTLLKRLVRDKKDLTCMRAGPHTRGHLFFLLRLPLLSASEVIHAGS</sequence>
<dbReference type="AlphaFoldDB" id="A0A0F9UJE5"/>
<comment type="caution">
    <text evidence="2">The sequence shown here is derived from an EMBL/GenBank/DDBJ whole genome shotgun (WGS) entry which is preliminary data.</text>
</comment>
<gene>
    <name evidence="2" type="ORF">LCGC14_0259420</name>
</gene>
<feature type="region of interest" description="Disordered" evidence="1">
    <location>
        <begin position="27"/>
        <end position="56"/>
    </location>
</feature>
<proteinExistence type="predicted"/>
<evidence type="ECO:0000256" key="1">
    <source>
        <dbReference type="SAM" id="MobiDB-lite"/>
    </source>
</evidence>
<feature type="compositionally biased region" description="Basic and acidic residues" evidence="1">
    <location>
        <begin position="29"/>
        <end position="56"/>
    </location>
</feature>
<dbReference type="EMBL" id="LAZR01000138">
    <property type="protein sequence ID" value="KKN87487.1"/>
    <property type="molecule type" value="Genomic_DNA"/>
</dbReference>
<accession>A0A0F9UJE5</accession>
<name>A0A0F9UJE5_9ZZZZ</name>
<organism evidence="2">
    <name type="scientific">marine sediment metagenome</name>
    <dbReference type="NCBI Taxonomy" id="412755"/>
    <lineage>
        <taxon>unclassified sequences</taxon>
        <taxon>metagenomes</taxon>
        <taxon>ecological metagenomes</taxon>
    </lineage>
</organism>